<reference evidence="1 2" key="1">
    <citation type="submission" date="2019-09" db="EMBL/GenBank/DDBJ databases">
        <title>Gimesia benthica sp. nov., a novel bacterium isolated from deep-sea water of the Northwest Indian Ocean.</title>
        <authorList>
            <person name="Dai X."/>
        </authorList>
    </citation>
    <scope>NUCLEOTIDE SEQUENCE [LARGE SCALE GENOMIC DNA]</scope>
    <source>
        <strain evidence="1 2">E7</strain>
    </source>
</reference>
<dbReference type="Proteomes" id="UP000427281">
    <property type="component" value="Chromosome"/>
</dbReference>
<sequence length="77" mass="9051">MNYFPIIVWFTGINTGHLGWQDLLYYVITPWLILGAYCFATGSPPVKIGQYPVLNQELTEQRDHIVHVWIHETHPDW</sequence>
<dbReference type="EMBL" id="CP043930">
    <property type="protein sequence ID" value="QGQ21254.1"/>
    <property type="molecule type" value="Genomic_DNA"/>
</dbReference>
<dbReference type="AlphaFoldDB" id="A0A6I6A4H2"/>
<accession>A0A6I6A4H2</accession>
<keyword evidence="2" id="KW-1185">Reference proteome</keyword>
<protein>
    <submittedName>
        <fullName evidence="1">Uncharacterized protein</fullName>
    </submittedName>
</protein>
<evidence type="ECO:0000313" key="2">
    <source>
        <dbReference type="Proteomes" id="UP000427281"/>
    </source>
</evidence>
<name>A0A6I6A4H2_9PLAN</name>
<gene>
    <name evidence="1" type="ORF">F1728_00410</name>
</gene>
<dbReference type="RefSeq" id="WP_155362424.1">
    <property type="nucleotide sequence ID" value="NZ_CP043930.1"/>
</dbReference>
<dbReference type="KEGG" id="gim:F1728_00410"/>
<proteinExistence type="predicted"/>
<organism evidence="1 2">
    <name type="scientific">Gimesia benthica</name>
    <dbReference type="NCBI Taxonomy" id="2608982"/>
    <lineage>
        <taxon>Bacteria</taxon>
        <taxon>Pseudomonadati</taxon>
        <taxon>Planctomycetota</taxon>
        <taxon>Planctomycetia</taxon>
        <taxon>Planctomycetales</taxon>
        <taxon>Planctomycetaceae</taxon>
        <taxon>Gimesia</taxon>
    </lineage>
</organism>
<evidence type="ECO:0000313" key="1">
    <source>
        <dbReference type="EMBL" id="QGQ21254.1"/>
    </source>
</evidence>